<reference evidence="1" key="1">
    <citation type="journal article" date="2021" name="J Fungi (Basel)">
        <title>Virulence traits and population genomics of the black yeast Aureobasidium melanogenum.</title>
        <authorList>
            <person name="Cernosa A."/>
            <person name="Sun X."/>
            <person name="Gostincar C."/>
            <person name="Fang C."/>
            <person name="Gunde-Cimerman N."/>
            <person name="Song Z."/>
        </authorList>
    </citation>
    <scope>NUCLEOTIDE SEQUENCE</scope>
    <source>
        <strain evidence="1">EXF-9298</strain>
    </source>
</reference>
<name>A0A9P8G2U8_AURME</name>
<proteinExistence type="predicted"/>
<accession>A0A9P8G2U8</accession>
<protein>
    <submittedName>
        <fullName evidence="1">Uncharacterized protein</fullName>
    </submittedName>
</protein>
<dbReference type="Proteomes" id="UP000729357">
    <property type="component" value="Unassembled WGS sequence"/>
</dbReference>
<gene>
    <name evidence="1" type="ORF">KCU98_g1681</name>
</gene>
<evidence type="ECO:0000313" key="2">
    <source>
        <dbReference type="Proteomes" id="UP000729357"/>
    </source>
</evidence>
<sequence length="337" mass="38054">MLRSTYSVKEETLLLQTPSQTPARHTKHRFELAPTSQCMLSNRPMGFLDLPVEIRLRIYHLVLADFLDHSIMVSSNIHVQPPGSSTVPPTFPMVKHHRRITPPASTYPVHEPAIVRTTKTIRAEVLSLLYAPDTPISYTFHSCSTSLIRRTLRRIHAEDILLKFHISTLTFSLPKELDDNGLAISWLVSLAICLAWCLYSTSSDTELIITEPEFRVGEPYVAVNETEPSSLPIKRAEFTIATNALPRGTDAGLSTTATDLVTSFLEFTSGLPTEEMDIEEQVIFAFADFLHAREDKCKNCILWRSVWKESLRRIYGAEIVNSMAKERKFELNGAPEI</sequence>
<dbReference type="AlphaFoldDB" id="A0A9P8G2U8"/>
<comment type="caution">
    <text evidence="1">The sequence shown here is derived from an EMBL/GenBank/DDBJ whole genome shotgun (WGS) entry which is preliminary data.</text>
</comment>
<organism evidence="1 2">
    <name type="scientific">Aureobasidium melanogenum</name>
    <name type="common">Aureobasidium pullulans var. melanogenum</name>
    <dbReference type="NCBI Taxonomy" id="46634"/>
    <lineage>
        <taxon>Eukaryota</taxon>
        <taxon>Fungi</taxon>
        <taxon>Dikarya</taxon>
        <taxon>Ascomycota</taxon>
        <taxon>Pezizomycotina</taxon>
        <taxon>Dothideomycetes</taxon>
        <taxon>Dothideomycetidae</taxon>
        <taxon>Dothideales</taxon>
        <taxon>Saccotheciaceae</taxon>
        <taxon>Aureobasidium</taxon>
    </lineage>
</organism>
<evidence type="ECO:0000313" key="1">
    <source>
        <dbReference type="EMBL" id="KAG9989725.1"/>
    </source>
</evidence>
<keyword evidence="2" id="KW-1185">Reference proteome</keyword>
<feature type="non-terminal residue" evidence="1">
    <location>
        <position position="337"/>
    </location>
</feature>
<reference evidence="1" key="2">
    <citation type="submission" date="2021-08" db="EMBL/GenBank/DDBJ databases">
        <authorList>
            <person name="Gostincar C."/>
            <person name="Sun X."/>
            <person name="Song Z."/>
            <person name="Gunde-Cimerman N."/>
        </authorList>
    </citation>
    <scope>NUCLEOTIDE SEQUENCE</scope>
    <source>
        <strain evidence="1">EXF-9298</strain>
    </source>
</reference>
<dbReference type="EMBL" id="JAHFXS010000067">
    <property type="protein sequence ID" value="KAG9989725.1"/>
    <property type="molecule type" value="Genomic_DNA"/>
</dbReference>